<dbReference type="EMBL" id="MU003495">
    <property type="protein sequence ID" value="KAF2476122.1"/>
    <property type="molecule type" value="Genomic_DNA"/>
</dbReference>
<sequence length="116" mass="13284">MVFQSHTYSTIHGLALSKCCLTISPLAYQPKIVPLVRGHTWSRHATELWQISTTSLHVDLLQHITALAFALSLFLLILHDAYGKLYLNRHWERPGFCCPTIRGLLKYLIQHSLTFV</sequence>
<organism evidence="1 2">
    <name type="scientific">Lindgomyces ingoldianus</name>
    <dbReference type="NCBI Taxonomy" id="673940"/>
    <lineage>
        <taxon>Eukaryota</taxon>
        <taxon>Fungi</taxon>
        <taxon>Dikarya</taxon>
        <taxon>Ascomycota</taxon>
        <taxon>Pezizomycotina</taxon>
        <taxon>Dothideomycetes</taxon>
        <taxon>Pleosporomycetidae</taxon>
        <taxon>Pleosporales</taxon>
        <taxon>Lindgomycetaceae</taxon>
        <taxon>Lindgomyces</taxon>
    </lineage>
</organism>
<name>A0ACB6RCR6_9PLEO</name>
<accession>A0ACB6RCR6</accession>
<dbReference type="Proteomes" id="UP000799755">
    <property type="component" value="Unassembled WGS sequence"/>
</dbReference>
<comment type="caution">
    <text evidence="1">The sequence shown here is derived from an EMBL/GenBank/DDBJ whole genome shotgun (WGS) entry which is preliminary data.</text>
</comment>
<gene>
    <name evidence="1" type="ORF">BDR25DRAFT_350419</name>
</gene>
<protein>
    <submittedName>
        <fullName evidence="1">Uncharacterized protein</fullName>
    </submittedName>
</protein>
<proteinExistence type="predicted"/>
<evidence type="ECO:0000313" key="2">
    <source>
        <dbReference type="Proteomes" id="UP000799755"/>
    </source>
</evidence>
<keyword evidence="2" id="KW-1185">Reference proteome</keyword>
<evidence type="ECO:0000313" key="1">
    <source>
        <dbReference type="EMBL" id="KAF2476122.1"/>
    </source>
</evidence>
<reference evidence="1" key="1">
    <citation type="journal article" date="2020" name="Stud. Mycol.">
        <title>101 Dothideomycetes genomes: a test case for predicting lifestyles and emergence of pathogens.</title>
        <authorList>
            <person name="Haridas S."/>
            <person name="Albert R."/>
            <person name="Binder M."/>
            <person name="Bloem J."/>
            <person name="Labutti K."/>
            <person name="Salamov A."/>
            <person name="Andreopoulos B."/>
            <person name="Baker S."/>
            <person name="Barry K."/>
            <person name="Bills G."/>
            <person name="Bluhm B."/>
            <person name="Cannon C."/>
            <person name="Castanera R."/>
            <person name="Culley D."/>
            <person name="Daum C."/>
            <person name="Ezra D."/>
            <person name="Gonzalez J."/>
            <person name="Henrissat B."/>
            <person name="Kuo A."/>
            <person name="Liang C."/>
            <person name="Lipzen A."/>
            <person name="Lutzoni F."/>
            <person name="Magnuson J."/>
            <person name="Mondo S."/>
            <person name="Nolan M."/>
            <person name="Ohm R."/>
            <person name="Pangilinan J."/>
            <person name="Park H.-J."/>
            <person name="Ramirez L."/>
            <person name="Alfaro M."/>
            <person name="Sun H."/>
            <person name="Tritt A."/>
            <person name="Yoshinaga Y."/>
            <person name="Zwiers L.-H."/>
            <person name="Turgeon B."/>
            <person name="Goodwin S."/>
            <person name="Spatafora J."/>
            <person name="Crous P."/>
            <person name="Grigoriev I."/>
        </authorList>
    </citation>
    <scope>NUCLEOTIDE SEQUENCE</scope>
    <source>
        <strain evidence="1">ATCC 200398</strain>
    </source>
</reference>